<keyword evidence="5" id="KW-0812">Transmembrane</keyword>
<keyword evidence="5" id="KW-0472">Membrane</keyword>
<evidence type="ECO:0000313" key="9">
    <source>
        <dbReference type="EMBL" id="CAF1320782.1"/>
    </source>
</evidence>
<keyword evidence="1" id="KW-0433">Leucine-rich repeat</keyword>
<dbReference type="InterPro" id="IPR001611">
    <property type="entry name" value="Leu-rich_rpt"/>
</dbReference>
<keyword evidence="5" id="KW-1133">Transmembrane helix</keyword>
<dbReference type="SUPFAM" id="SSF52058">
    <property type="entry name" value="L domain-like"/>
    <property type="match status" value="1"/>
</dbReference>
<keyword evidence="2 6" id="KW-0732">Signal</keyword>
<organism evidence="8 10">
    <name type="scientific">Adineta ricciae</name>
    <name type="common">Rotifer</name>
    <dbReference type="NCBI Taxonomy" id="249248"/>
    <lineage>
        <taxon>Eukaryota</taxon>
        <taxon>Metazoa</taxon>
        <taxon>Spiralia</taxon>
        <taxon>Gnathifera</taxon>
        <taxon>Rotifera</taxon>
        <taxon>Eurotatoria</taxon>
        <taxon>Bdelloidea</taxon>
        <taxon>Adinetida</taxon>
        <taxon>Adinetidae</taxon>
        <taxon>Adineta</taxon>
    </lineage>
</organism>
<keyword evidence="3" id="KW-0677">Repeat</keyword>
<dbReference type="PROSITE" id="PS51450">
    <property type="entry name" value="LRR"/>
    <property type="match status" value="3"/>
</dbReference>
<evidence type="ECO:0000259" key="7">
    <source>
        <dbReference type="SMART" id="SM00013"/>
    </source>
</evidence>
<keyword evidence="10" id="KW-1185">Reference proteome</keyword>
<feature type="region of interest" description="Disordered" evidence="4">
    <location>
        <begin position="890"/>
        <end position="914"/>
    </location>
</feature>
<dbReference type="SMART" id="SM00369">
    <property type="entry name" value="LRR_TYP"/>
    <property type="match status" value="6"/>
</dbReference>
<dbReference type="PANTHER" id="PTHR24369">
    <property type="entry name" value="ANTIGEN BSP, PUTATIVE-RELATED"/>
    <property type="match status" value="1"/>
</dbReference>
<evidence type="ECO:0000256" key="5">
    <source>
        <dbReference type="SAM" id="Phobius"/>
    </source>
</evidence>
<evidence type="ECO:0000313" key="8">
    <source>
        <dbReference type="EMBL" id="CAF1151482.1"/>
    </source>
</evidence>
<proteinExistence type="predicted"/>
<evidence type="ECO:0000313" key="10">
    <source>
        <dbReference type="Proteomes" id="UP000663828"/>
    </source>
</evidence>
<evidence type="ECO:0000256" key="3">
    <source>
        <dbReference type="ARBA" id="ARBA00022737"/>
    </source>
</evidence>
<name>A0A814SV90_ADIRI</name>
<dbReference type="OrthoDB" id="1416801at2759"/>
<evidence type="ECO:0000256" key="1">
    <source>
        <dbReference type="ARBA" id="ARBA00022614"/>
    </source>
</evidence>
<dbReference type="EMBL" id="CAJNOR010001488">
    <property type="protein sequence ID" value="CAF1151482.1"/>
    <property type="molecule type" value="Genomic_DNA"/>
</dbReference>
<feature type="domain" description="LRRNT" evidence="7">
    <location>
        <begin position="622"/>
        <end position="660"/>
    </location>
</feature>
<feature type="compositionally biased region" description="Pro residues" evidence="4">
    <location>
        <begin position="973"/>
        <end position="982"/>
    </location>
</feature>
<dbReference type="EMBL" id="CAJNOJ010000234">
    <property type="protein sequence ID" value="CAF1320782.1"/>
    <property type="molecule type" value="Genomic_DNA"/>
</dbReference>
<feature type="region of interest" description="Disordered" evidence="4">
    <location>
        <begin position="964"/>
        <end position="1011"/>
    </location>
</feature>
<dbReference type="Proteomes" id="UP000663828">
    <property type="component" value="Unassembled WGS sequence"/>
</dbReference>
<dbReference type="InterPro" id="IPR003591">
    <property type="entry name" value="Leu-rich_rpt_typical-subtyp"/>
</dbReference>
<dbReference type="Proteomes" id="UP000663852">
    <property type="component" value="Unassembled WGS sequence"/>
</dbReference>
<feature type="chain" id="PRO_5035602628" description="LRRNT domain-containing protein" evidence="6">
    <location>
        <begin position="16"/>
        <end position="1192"/>
    </location>
</feature>
<dbReference type="SMART" id="SM00013">
    <property type="entry name" value="LRRNT"/>
    <property type="match status" value="1"/>
</dbReference>
<feature type="transmembrane region" description="Helical" evidence="5">
    <location>
        <begin position="836"/>
        <end position="861"/>
    </location>
</feature>
<gene>
    <name evidence="9" type="ORF">EDS130_LOCUS31650</name>
    <name evidence="8" type="ORF">XAT740_LOCUS20975</name>
</gene>
<comment type="caution">
    <text evidence="8">The sequence shown here is derived from an EMBL/GenBank/DDBJ whole genome shotgun (WGS) entry which is preliminary data.</text>
</comment>
<dbReference type="FunFam" id="3.80.10.10:FF:000082">
    <property type="entry name" value="Leucine-rich repeat-containing 24"/>
    <property type="match status" value="1"/>
</dbReference>
<evidence type="ECO:0000256" key="4">
    <source>
        <dbReference type="SAM" id="MobiDB-lite"/>
    </source>
</evidence>
<dbReference type="Gene3D" id="3.80.10.10">
    <property type="entry name" value="Ribonuclease Inhibitor"/>
    <property type="match status" value="3"/>
</dbReference>
<protein>
    <recommendedName>
        <fullName evidence="7">LRRNT domain-containing protein</fullName>
    </recommendedName>
</protein>
<feature type="signal peptide" evidence="6">
    <location>
        <begin position="1"/>
        <end position="15"/>
    </location>
</feature>
<dbReference type="GO" id="GO:0005886">
    <property type="term" value="C:plasma membrane"/>
    <property type="evidence" value="ECO:0007669"/>
    <property type="project" value="TreeGrafter"/>
</dbReference>
<accession>A0A814SV90</accession>
<evidence type="ECO:0000256" key="6">
    <source>
        <dbReference type="SAM" id="SignalP"/>
    </source>
</evidence>
<evidence type="ECO:0000256" key="2">
    <source>
        <dbReference type="ARBA" id="ARBA00022729"/>
    </source>
</evidence>
<reference evidence="8" key="1">
    <citation type="submission" date="2021-02" db="EMBL/GenBank/DDBJ databases">
        <authorList>
            <person name="Nowell W R."/>
        </authorList>
    </citation>
    <scope>NUCLEOTIDE SEQUENCE</scope>
</reference>
<dbReference type="AlphaFoldDB" id="A0A814SV90"/>
<feature type="compositionally biased region" description="Low complexity" evidence="4">
    <location>
        <begin position="983"/>
        <end position="1011"/>
    </location>
</feature>
<dbReference type="InterPro" id="IPR000372">
    <property type="entry name" value="LRRNT"/>
</dbReference>
<sequence length="1192" mass="136699">MTILFISSIIPISSTLLPTTIRPIYPCHYKDLNQRIYKCDMCTCLSSPPMFSSSNLCSSLFSTPLLANICSDNATKRLTEDILRVRLDEIESENVHQFRTSFSHLTKKTFDEHEYEFDHFNNDLMQNLVNFEQFCSSLNQSRVTFYRLQSNTSLHQCQLSLLSLRFLDTIIETNQFILQVKPETLIFYNTTFNINSLNLTSTTTFLAFYFVKFSSKQFLLNSLSSLIHLTITHTTHFDLIGSYPNLVYLDLCHTQLDDLQLNRLFSQIEIPDLVTLILSNNQISILKTKFPSTLRYLDLSNNLIKALDYTSFKSLYSLNTLNLSYNSPLDIQQDTFTRIPYLEILDLTASYPSLPFDDLFLPLQKLRYLNISSNNLNLLPRLPVPYDAHTIASYDHHLPVLYVDMSLNNINQIDFDIFSSASTQDKYIISLDLSSNQLKTLQLPLTGIKRRGPLIELNINNNPLECDCVLHENISPLLQSDVPTSQPTTFQLPPAFQPTSQQFSPALYPSQYIPPDIFSQTRNPTNYLHKRRRRRQQLFLENAPPTASILSQNLVKQARIKLLHLSNLTCQDMIESTIHRSLFDLNSSNSFCSYVKSCPSTCSCCSSLMSPFEMNNCECYYQCPMECTCKHSFDSTKNYVNCSNRYLSKIPSSIPLSTTHLNLNHNQIKSLEKNLTHLTKLQYLLLSNNHLEQLSSEEFSTLNKMEHLDLSSNQLKTIHSRTFSTLFNLRYLFLHNNPWIPKFYDNNGEFQSNIRLKSLTYGKGFACNRSILASSFNIETPLTANDCCQHSNSESCQKSLNINNQHLQSEEEQSLYDYTPNSRRILQLVFHEKYRIYILIGISIFILIIVCVVILCVLLCLCQRKKRSKHPSPAERKLLSNGDLKKTSNHYQKTLQSSTSTTPPQISSSSSTTAIQKLLHSTRQKSLSSITAYKQQENDVSISYSDNDEEDDYASIPLTVSQTELSSVIRPQPAVPPLPPPRQTQQQQQQQQQQQRLLSNRPISHSSTVSTSTTIRSIVPMLKRTNSSGSKQAAPTLQPTRSCLQIKLDALVLYSINDSELVHGNIGEILEDIYGKRFSFYFIHRDRMLGELDWLIENSCVTIIILRKPYHIIHDYMKILSTCSSIKIFLILVNDDPYNHQSSSSMKAREKIAKLYHTSNIYEWNSNPSALIHEQLELFLEQNCGSATYVPY</sequence>
<dbReference type="Pfam" id="PF13855">
    <property type="entry name" value="LRR_8"/>
    <property type="match status" value="2"/>
</dbReference>
<feature type="compositionally biased region" description="Low complexity" evidence="4">
    <location>
        <begin position="896"/>
        <end position="913"/>
    </location>
</feature>
<dbReference type="InterPro" id="IPR050541">
    <property type="entry name" value="LRR_TM_domain-containing"/>
</dbReference>
<dbReference type="InterPro" id="IPR032675">
    <property type="entry name" value="LRR_dom_sf"/>
</dbReference>
<dbReference type="PANTHER" id="PTHR24369:SF210">
    <property type="entry name" value="CHAOPTIN-RELATED"/>
    <property type="match status" value="1"/>
</dbReference>
<dbReference type="SUPFAM" id="SSF52047">
    <property type="entry name" value="RNI-like"/>
    <property type="match status" value="1"/>
</dbReference>